<organism evidence="1 2">
    <name type="scientific">Wenzhouxiangella marina</name>
    <dbReference type="NCBI Taxonomy" id="1579979"/>
    <lineage>
        <taxon>Bacteria</taxon>
        <taxon>Pseudomonadati</taxon>
        <taxon>Pseudomonadota</taxon>
        <taxon>Gammaproteobacteria</taxon>
        <taxon>Chromatiales</taxon>
        <taxon>Wenzhouxiangellaceae</taxon>
        <taxon>Wenzhouxiangella</taxon>
    </lineage>
</organism>
<name>A0A0K0XW21_9GAMM</name>
<sequence length="321" mass="34617">MHRPPTRFAALALLFLLGLQAQPLAADSGPRLQVCAECYSDAAFQYAAENASLARFPTLVGDDAVYLLNPRSREVRLYSVARWIDEDLTRTGRPMTRETPRAFAGLHRATATRQSGRAEDFEEIQRGLDAAIALAHRAGEGLDFVSVPGLELASAIDLVGPEDSESGLLRIALSNVLATHLNELGDAARQDLHGLSDRAFLALALDASSFPPIRVGFADDTRLRARVEDVRIELLERNMLFFLEVDPSSTQGKNLLGVPQSPGQFSGYSHRGQAATIAALARLARRLGVPVAGEVTGSAACSISCNRAHMNSQCEIDCPVD</sequence>
<accession>A0A0K0XW21</accession>
<protein>
    <submittedName>
        <fullName evidence="1">Uncharacterized protein</fullName>
    </submittedName>
</protein>
<dbReference type="EMBL" id="CP012154">
    <property type="protein sequence ID" value="AKS41870.1"/>
    <property type="molecule type" value="Genomic_DNA"/>
</dbReference>
<dbReference type="Proteomes" id="UP000066624">
    <property type="component" value="Chromosome"/>
</dbReference>
<reference evidence="2" key="1">
    <citation type="submission" date="2015-07" db="EMBL/GenBank/DDBJ databases">
        <authorList>
            <person name="Kim K.M."/>
        </authorList>
    </citation>
    <scope>NUCLEOTIDE SEQUENCE [LARGE SCALE GENOMIC DNA]</scope>
    <source>
        <strain evidence="2">KCTC 42284</strain>
    </source>
</reference>
<dbReference type="RefSeq" id="WP_049725477.1">
    <property type="nucleotide sequence ID" value="NZ_CP012154.1"/>
</dbReference>
<dbReference type="STRING" id="1579979.WM2015_1499"/>
<proteinExistence type="predicted"/>
<dbReference type="AlphaFoldDB" id="A0A0K0XW21"/>
<gene>
    <name evidence="1" type="ORF">WM2015_1499</name>
</gene>
<evidence type="ECO:0000313" key="2">
    <source>
        <dbReference type="Proteomes" id="UP000066624"/>
    </source>
</evidence>
<evidence type="ECO:0000313" key="1">
    <source>
        <dbReference type="EMBL" id="AKS41870.1"/>
    </source>
</evidence>
<dbReference type="KEGG" id="wma:WM2015_1499"/>
<keyword evidence="2" id="KW-1185">Reference proteome</keyword>